<reference evidence="11" key="1">
    <citation type="journal article" date="2019" name="Int. J. Syst. Evol. Microbiol.">
        <title>The Global Catalogue of Microorganisms (GCM) 10K type strain sequencing project: providing services to taxonomists for standard genome sequencing and annotation.</title>
        <authorList>
            <consortium name="The Broad Institute Genomics Platform"/>
            <consortium name="The Broad Institute Genome Sequencing Center for Infectious Disease"/>
            <person name="Wu L."/>
            <person name="Ma J."/>
        </authorList>
    </citation>
    <scope>NUCLEOTIDE SEQUENCE [LARGE SCALE GENOMIC DNA]</scope>
    <source>
        <strain evidence="11">CGMCC 1.19062</strain>
    </source>
</reference>
<dbReference type="SUPFAM" id="SSF90123">
    <property type="entry name" value="ABC transporter transmembrane region"/>
    <property type="match status" value="1"/>
</dbReference>
<evidence type="ECO:0000259" key="9">
    <source>
        <dbReference type="PROSITE" id="PS50929"/>
    </source>
</evidence>
<dbReference type="InterPro" id="IPR003439">
    <property type="entry name" value="ABC_transporter-like_ATP-bd"/>
</dbReference>
<feature type="domain" description="ABC transporter" evidence="8">
    <location>
        <begin position="502"/>
        <end position="734"/>
    </location>
</feature>
<dbReference type="Pfam" id="PF00005">
    <property type="entry name" value="ABC_tran"/>
    <property type="match status" value="1"/>
</dbReference>
<comment type="caution">
    <text evidence="10">The sequence shown here is derived from an EMBL/GenBank/DDBJ whole genome shotgun (WGS) entry which is preliminary data.</text>
</comment>
<evidence type="ECO:0000256" key="1">
    <source>
        <dbReference type="ARBA" id="ARBA00004651"/>
    </source>
</evidence>
<dbReference type="Pfam" id="PF00664">
    <property type="entry name" value="ABC_membrane"/>
    <property type="match status" value="1"/>
</dbReference>
<feature type="domain" description="ABC transmembrane type-1" evidence="9">
    <location>
        <begin position="187"/>
        <end position="468"/>
    </location>
</feature>
<dbReference type="PANTHER" id="PTHR43394">
    <property type="entry name" value="ATP-DEPENDENT PERMEASE MDL1, MITOCHONDRIAL"/>
    <property type="match status" value="1"/>
</dbReference>
<keyword evidence="5 7" id="KW-1133">Transmembrane helix</keyword>
<comment type="subcellular location">
    <subcellularLocation>
        <location evidence="1">Cell membrane</location>
        <topology evidence="1">Multi-pass membrane protein</topology>
    </subcellularLocation>
</comment>
<dbReference type="InterPro" id="IPR003593">
    <property type="entry name" value="AAA+_ATPase"/>
</dbReference>
<dbReference type="PROSITE" id="PS50929">
    <property type="entry name" value="ABC_TM1F"/>
    <property type="match status" value="1"/>
</dbReference>
<feature type="transmembrane region" description="Helical" evidence="7">
    <location>
        <begin position="412"/>
        <end position="433"/>
    </location>
</feature>
<dbReference type="PROSITE" id="PS50893">
    <property type="entry name" value="ABC_TRANSPORTER_2"/>
    <property type="match status" value="1"/>
</dbReference>
<dbReference type="RefSeq" id="WP_379878084.1">
    <property type="nucleotide sequence ID" value="NZ_JBHUIP010000014.1"/>
</dbReference>
<name>A0ABW5DZT9_9PROT</name>
<proteinExistence type="predicted"/>
<keyword evidence="3" id="KW-0547">Nucleotide-binding</keyword>
<dbReference type="PANTHER" id="PTHR43394:SF1">
    <property type="entry name" value="ATP-BINDING CASSETTE SUB-FAMILY B MEMBER 10, MITOCHONDRIAL"/>
    <property type="match status" value="1"/>
</dbReference>
<dbReference type="Gene3D" id="3.40.50.300">
    <property type="entry name" value="P-loop containing nucleotide triphosphate hydrolases"/>
    <property type="match status" value="1"/>
</dbReference>
<evidence type="ECO:0000313" key="11">
    <source>
        <dbReference type="Proteomes" id="UP001597295"/>
    </source>
</evidence>
<keyword evidence="4" id="KW-0067">ATP-binding</keyword>
<gene>
    <name evidence="10" type="ORF">ACFSM5_18665</name>
</gene>
<evidence type="ECO:0000256" key="3">
    <source>
        <dbReference type="ARBA" id="ARBA00022741"/>
    </source>
</evidence>
<evidence type="ECO:0000313" key="10">
    <source>
        <dbReference type="EMBL" id="MFD2264936.1"/>
    </source>
</evidence>
<dbReference type="Proteomes" id="UP001597295">
    <property type="component" value="Unassembled WGS sequence"/>
</dbReference>
<dbReference type="EMBL" id="JBHUIP010000014">
    <property type="protein sequence ID" value="MFD2264936.1"/>
    <property type="molecule type" value="Genomic_DNA"/>
</dbReference>
<evidence type="ECO:0000256" key="4">
    <source>
        <dbReference type="ARBA" id="ARBA00022840"/>
    </source>
</evidence>
<dbReference type="InterPro" id="IPR036640">
    <property type="entry name" value="ABC1_TM_sf"/>
</dbReference>
<dbReference type="Gene3D" id="3.90.70.10">
    <property type="entry name" value="Cysteine proteinases"/>
    <property type="match status" value="1"/>
</dbReference>
<dbReference type="InterPro" id="IPR039421">
    <property type="entry name" value="Type_1_exporter"/>
</dbReference>
<evidence type="ECO:0000256" key="2">
    <source>
        <dbReference type="ARBA" id="ARBA00022692"/>
    </source>
</evidence>
<keyword evidence="11" id="KW-1185">Reference proteome</keyword>
<sequence length="734" mass="79745">MTTARLSHTSPLDDGGKSWKRLNSFGIGGLSELANRGDLAACLPALLTALEWKGSPRLLAEMLPSGEDRIDLTDFLNLLRRVGYEGAFALERLPREIVEADLPCMVLPGRRPAYVVLASEPKRLQIFRPETGEIDWIPRRRATGELLLIGPDAAAVAALAAQPGAPINPPGTSWFRLKMINFKRLVWLSVFLTVMANLLGLSVSIFTMAVYDVVIGAHAPETLILLAAGAFLGSLLEFGARRLRTRTMTYAGAKMSLMVGNSVFGRLVALPAMLTERASISAQIARIKDLERVRDLLTGPIAQSAIDLPFVIIFLVALFFIGGPIAFVPLVAILIYVLMAVGVSGIVNRSVSIASKANAQRQELVLEVIEKMRIIRLSRNGEAMLKRYREINTEAVGANHRSATISATIQQVSYFVTMAAGLATIVAGIHFVLAGTMTAGGLIGSTMLVWRVLQPVQGAFIALSRMKQLGSSIQQIDNLMNLSPERLPGTVAAPIARVDGRIAMARVTFRYGRETDPVLANINFDVMPGEMVALIGRSGAGKSTLVKLLTGLYQTPVGSVRIDDRDLRQYDPLELRHVIGYVPQRPQVFNGSIADNIRFAVPLVTDEEIWEALDAVGAADEVRALSDGLETVIDTRNMNALPTSLVVRLSIARAFAKKSRILLLDDPVSTLDDASEQIFMNTLEKLRGKATIILVTHRPSHIRKCDKVLILEAGLAKYYGPLSGINNAVILESI</sequence>
<feature type="transmembrane region" description="Helical" evidence="7">
    <location>
        <begin position="327"/>
        <end position="347"/>
    </location>
</feature>
<dbReference type="SUPFAM" id="SSF52540">
    <property type="entry name" value="P-loop containing nucleoside triphosphate hydrolases"/>
    <property type="match status" value="1"/>
</dbReference>
<dbReference type="CDD" id="cd03228">
    <property type="entry name" value="ABCC_MRP_Like"/>
    <property type="match status" value="1"/>
</dbReference>
<dbReference type="SMART" id="SM00382">
    <property type="entry name" value="AAA"/>
    <property type="match status" value="1"/>
</dbReference>
<dbReference type="InterPro" id="IPR027417">
    <property type="entry name" value="P-loop_NTPase"/>
</dbReference>
<keyword evidence="6 7" id="KW-0472">Membrane</keyword>
<feature type="transmembrane region" description="Helical" evidence="7">
    <location>
        <begin position="185"/>
        <end position="211"/>
    </location>
</feature>
<evidence type="ECO:0000256" key="7">
    <source>
        <dbReference type="SAM" id="Phobius"/>
    </source>
</evidence>
<evidence type="ECO:0000259" key="8">
    <source>
        <dbReference type="PROSITE" id="PS50893"/>
    </source>
</evidence>
<organism evidence="10 11">
    <name type="scientific">Lacibacterium aquatile</name>
    <dbReference type="NCBI Taxonomy" id="1168082"/>
    <lineage>
        <taxon>Bacteria</taxon>
        <taxon>Pseudomonadati</taxon>
        <taxon>Pseudomonadota</taxon>
        <taxon>Alphaproteobacteria</taxon>
        <taxon>Rhodospirillales</taxon>
        <taxon>Rhodospirillaceae</taxon>
    </lineage>
</organism>
<keyword evidence="2 7" id="KW-0812">Transmembrane</keyword>
<feature type="transmembrane region" description="Helical" evidence="7">
    <location>
        <begin position="223"/>
        <end position="240"/>
    </location>
</feature>
<dbReference type="InterPro" id="IPR011527">
    <property type="entry name" value="ABC1_TM_dom"/>
</dbReference>
<dbReference type="Gene3D" id="1.20.1560.10">
    <property type="entry name" value="ABC transporter type 1, transmembrane domain"/>
    <property type="match status" value="1"/>
</dbReference>
<evidence type="ECO:0000256" key="6">
    <source>
        <dbReference type="ARBA" id="ARBA00023136"/>
    </source>
</evidence>
<accession>A0ABW5DZT9</accession>
<evidence type="ECO:0000256" key="5">
    <source>
        <dbReference type="ARBA" id="ARBA00022989"/>
    </source>
</evidence>
<feature type="transmembrane region" description="Helical" evidence="7">
    <location>
        <begin position="296"/>
        <end position="321"/>
    </location>
</feature>
<protein>
    <submittedName>
        <fullName evidence="10">Peptidase domain-containing ABC transporter</fullName>
    </submittedName>
</protein>